<evidence type="ECO:0000259" key="2">
    <source>
        <dbReference type="PROSITE" id="PS50883"/>
    </source>
</evidence>
<sequence>MTDLDALERVLATFTGAVLGEVDAHEVLRLLAEGVAEVLALPAAGVLVADEGGRLSVVHTTDPASADVEAVQAEQQSGPGVEARASGEVLDVGDLAAEGRWPAFMARAAERGLAAVTTVPLVARGRTWGTLDVFRAEPGRLPGEDLAVLEGLARLATLWVVLASDRDEARTARAELADHAMHDALTGLPLRWVLLELLERALARAARAGARAGSGAGGGTSSATGGGTGGGTGSGTGSGTGTVALLFLDVDGLKYVNDVDGHAAGDALLRACARRARARLRPPDVLARIGGDELVVLLEDVRSPAEAVAVAQRVVSAVAEPLVLPGRTVTPSVSVGVAVADDPAVRPETLLARADAAMYRAKRAGRGGVAVEDPEGYARDLAAHATPSLVADLRAALDADALEVHYQPVQDVGPDPSRAPTGAAWGVEALVRWRHPVRGLLSGGQVLDVAGAGGLERRLGRFVVARAVAQLADWDRGLGARSPQRLFVNLSAAELADPALPATVRALLDAGGVAPERLLLDVTEGSLLGEEAERGARALVAEGCGLSLDDLGGGWSSLRRVLDVPARVLKVDRSLTRRLRRREAAAVVGALLEMGRALGRDVVLEGVEDEATLAVARELGCAHVQGFHLGAPQTADELSARLGAAAR</sequence>
<dbReference type="SUPFAM" id="SSF141868">
    <property type="entry name" value="EAL domain-like"/>
    <property type="match status" value="1"/>
</dbReference>
<dbReference type="STRING" id="988821.SAMN05421867_10784"/>
<dbReference type="NCBIfam" id="TIGR00254">
    <property type="entry name" value="GGDEF"/>
    <property type="match status" value="1"/>
</dbReference>
<dbReference type="InterPro" id="IPR003018">
    <property type="entry name" value="GAF"/>
</dbReference>
<dbReference type="Gene3D" id="3.30.450.40">
    <property type="match status" value="1"/>
</dbReference>
<dbReference type="InterPro" id="IPR052155">
    <property type="entry name" value="Biofilm_reg_signaling"/>
</dbReference>
<evidence type="ECO:0000256" key="1">
    <source>
        <dbReference type="SAM" id="MobiDB-lite"/>
    </source>
</evidence>
<name>A0A1I0YF28_9CELL</name>
<dbReference type="AlphaFoldDB" id="A0A1I0YF28"/>
<dbReference type="PROSITE" id="PS50883">
    <property type="entry name" value="EAL"/>
    <property type="match status" value="1"/>
</dbReference>
<dbReference type="Gene3D" id="3.20.20.450">
    <property type="entry name" value="EAL domain"/>
    <property type="match status" value="1"/>
</dbReference>
<dbReference type="Gene3D" id="3.30.70.270">
    <property type="match status" value="1"/>
</dbReference>
<dbReference type="SUPFAM" id="SSF55781">
    <property type="entry name" value="GAF domain-like"/>
    <property type="match status" value="1"/>
</dbReference>
<proteinExistence type="predicted"/>
<dbReference type="InterPro" id="IPR000160">
    <property type="entry name" value="GGDEF_dom"/>
</dbReference>
<dbReference type="InterPro" id="IPR029016">
    <property type="entry name" value="GAF-like_dom_sf"/>
</dbReference>
<dbReference type="InterPro" id="IPR001633">
    <property type="entry name" value="EAL_dom"/>
</dbReference>
<evidence type="ECO:0000313" key="4">
    <source>
        <dbReference type="EMBL" id="SFB11366.1"/>
    </source>
</evidence>
<feature type="region of interest" description="Disordered" evidence="1">
    <location>
        <begin position="211"/>
        <end position="235"/>
    </location>
</feature>
<dbReference type="InterPro" id="IPR029787">
    <property type="entry name" value="Nucleotide_cyclase"/>
</dbReference>
<protein>
    <submittedName>
        <fullName evidence="4">Diguanylate cyclase (GGDEF) domain-containing protein</fullName>
    </submittedName>
</protein>
<organism evidence="4 5">
    <name type="scientific">Cellulomonas marina</name>
    <dbReference type="NCBI Taxonomy" id="988821"/>
    <lineage>
        <taxon>Bacteria</taxon>
        <taxon>Bacillati</taxon>
        <taxon>Actinomycetota</taxon>
        <taxon>Actinomycetes</taxon>
        <taxon>Micrococcales</taxon>
        <taxon>Cellulomonadaceae</taxon>
        <taxon>Cellulomonas</taxon>
    </lineage>
</organism>
<dbReference type="SMART" id="SM00065">
    <property type="entry name" value="GAF"/>
    <property type="match status" value="1"/>
</dbReference>
<dbReference type="SMART" id="SM00052">
    <property type="entry name" value="EAL"/>
    <property type="match status" value="1"/>
</dbReference>
<keyword evidence="5" id="KW-1185">Reference proteome</keyword>
<feature type="compositionally biased region" description="Gly residues" evidence="1">
    <location>
        <begin position="212"/>
        <end position="235"/>
    </location>
</feature>
<dbReference type="PROSITE" id="PS50887">
    <property type="entry name" value="GGDEF"/>
    <property type="match status" value="1"/>
</dbReference>
<dbReference type="PANTHER" id="PTHR44757:SF2">
    <property type="entry name" value="BIOFILM ARCHITECTURE MAINTENANCE PROTEIN MBAA"/>
    <property type="match status" value="1"/>
</dbReference>
<dbReference type="SMART" id="SM00267">
    <property type="entry name" value="GGDEF"/>
    <property type="match status" value="1"/>
</dbReference>
<accession>A0A1I0YF28</accession>
<evidence type="ECO:0000313" key="5">
    <source>
        <dbReference type="Proteomes" id="UP000199012"/>
    </source>
</evidence>
<dbReference type="Pfam" id="PF00563">
    <property type="entry name" value="EAL"/>
    <property type="match status" value="1"/>
</dbReference>
<dbReference type="CDD" id="cd01949">
    <property type="entry name" value="GGDEF"/>
    <property type="match status" value="1"/>
</dbReference>
<feature type="domain" description="EAL" evidence="2">
    <location>
        <begin position="386"/>
        <end position="646"/>
    </location>
</feature>
<dbReference type="SUPFAM" id="SSF55073">
    <property type="entry name" value="Nucleotide cyclase"/>
    <property type="match status" value="1"/>
</dbReference>
<dbReference type="Pfam" id="PF01590">
    <property type="entry name" value="GAF"/>
    <property type="match status" value="1"/>
</dbReference>
<dbReference type="CDD" id="cd01948">
    <property type="entry name" value="EAL"/>
    <property type="match status" value="1"/>
</dbReference>
<dbReference type="EMBL" id="FOKA01000007">
    <property type="protein sequence ID" value="SFB11366.1"/>
    <property type="molecule type" value="Genomic_DNA"/>
</dbReference>
<dbReference type="InterPro" id="IPR043128">
    <property type="entry name" value="Rev_trsase/Diguanyl_cyclase"/>
</dbReference>
<feature type="domain" description="GGDEF" evidence="3">
    <location>
        <begin position="241"/>
        <end position="374"/>
    </location>
</feature>
<evidence type="ECO:0000259" key="3">
    <source>
        <dbReference type="PROSITE" id="PS50887"/>
    </source>
</evidence>
<dbReference type="OrthoDB" id="23692at2"/>
<dbReference type="PANTHER" id="PTHR44757">
    <property type="entry name" value="DIGUANYLATE CYCLASE DGCP"/>
    <property type="match status" value="1"/>
</dbReference>
<reference evidence="4 5" key="1">
    <citation type="submission" date="2016-10" db="EMBL/GenBank/DDBJ databases">
        <authorList>
            <person name="de Groot N.N."/>
        </authorList>
    </citation>
    <scope>NUCLEOTIDE SEQUENCE [LARGE SCALE GENOMIC DNA]</scope>
    <source>
        <strain evidence="4 5">CGMCC 4.6945</strain>
    </source>
</reference>
<dbReference type="Proteomes" id="UP000199012">
    <property type="component" value="Unassembled WGS sequence"/>
</dbReference>
<dbReference type="InterPro" id="IPR035919">
    <property type="entry name" value="EAL_sf"/>
</dbReference>
<gene>
    <name evidence="4" type="ORF">SAMN05421867_10784</name>
</gene>
<dbReference type="RefSeq" id="WP_139224398.1">
    <property type="nucleotide sequence ID" value="NZ_BONM01000008.1"/>
</dbReference>
<dbReference type="Pfam" id="PF00990">
    <property type="entry name" value="GGDEF"/>
    <property type="match status" value="1"/>
</dbReference>